<reference evidence="2" key="1">
    <citation type="submission" date="2017-07" db="EMBL/GenBank/DDBJ databases">
        <title>Taro Niue Genome Assembly and Annotation.</title>
        <authorList>
            <person name="Atibalentja N."/>
            <person name="Keating K."/>
            <person name="Fields C.J."/>
        </authorList>
    </citation>
    <scope>NUCLEOTIDE SEQUENCE</scope>
    <source>
        <strain evidence="2">Niue_2</strain>
        <tissue evidence="2">Leaf</tissue>
    </source>
</reference>
<organism evidence="2 3">
    <name type="scientific">Colocasia esculenta</name>
    <name type="common">Wild taro</name>
    <name type="synonym">Arum esculentum</name>
    <dbReference type="NCBI Taxonomy" id="4460"/>
    <lineage>
        <taxon>Eukaryota</taxon>
        <taxon>Viridiplantae</taxon>
        <taxon>Streptophyta</taxon>
        <taxon>Embryophyta</taxon>
        <taxon>Tracheophyta</taxon>
        <taxon>Spermatophyta</taxon>
        <taxon>Magnoliopsida</taxon>
        <taxon>Liliopsida</taxon>
        <taxon>Araceae</taxon>
        <taxon>Aroideae</taxon>
        <taxon>Colocasieae</taxon>
        <taxon>Colocasia</taxon>
    </lineage>
</organism>
<accession>A0A843WK89</accession>
<dbReference type="PROSITE" id="PS50011">
    <property type="entry name" value="PROTEIN_KINASE_DOM"/>
    <property type="match status" value="1"/>
</dbReference>
<gene>
    <name evidence="2" type="ORF">Taro_035962</name>
</gene>
<dbReference type="GO" id="GO:0004672">
    <property type="term" value="F:protein kinase activity"/>
    <property type="evidence" value="ECO:0007669"/>
    <property type="project" value="InterPro"/>
</dbReference>
<dbReference type="InterPro" id="IPR011009">
    <property type="entry name" value="Kinase-like_dom_sf"/>
</dbReference>
<dbReference type="OrthoDB" id="1909384at2759"/>
<dbReference type="PANTHER" id="PTHR45631:SF202">
    <property type="entry name" value="SENESCENCE-INDUCED RECEPTOR-LIKE SERINE_THREONINE-PROTEIN KINASE"/>
    <property type="match status" value="1"/>
</dbReference>
<sequence>MLSKLSSQGEKEFRAEVLTLNRVHHRNLVPLLGYCDEKENLALVYEYMAHGCLVDHLKGLEYLHSGCKPPIIHRDVKTANILLNQNLEAKIADFGLSKVFTNEDHSHISTNTVAGTRGYLDPAYQLTSQLNEKSDVYSFGVVLLELITGKPPVFGVTEKIHIASWVHQTVLESGDIGRITDPNLRVAISCASASPAQRPTMSQVVTQLKECQNLSVVPVEYRFGTEDTTIEMIPLHSDSMTVPTAR</sequence>
<dbReference type="AlphaFoldDB" id="A0A843WK89"/>
<name>A0A843WK89_COLES</name>
<evidence type="ECO:0000313" key="2">
    <source>
        <dbReference type="EMBL" id="MQM03190.1"/>
    </source>
</evidence>
<dbReference type="Gene3D" id="3.30.200.20">
    <property type="entry name" value="Phosphorylase Kinase, domain 1"/>
    <property type="match status" value="1"/>
</dbReference>
<dbReference type="Pfam" id="PF00069">
    <property type="entry name" value="Pkinase"/>
    <property type="match status" value="1"/>
</dbReference>
<comment type="caution">
    <text evidence="2">The sequence shown here is derived from an EMBL/GenBank/DDBJ whole genome shotgun (WGS) entry which is preliminary data.</text>
</comment>
<keyword evidence="3" id="KW-1185">Reference proteome</keyword>
<evidence type="ECO:0000313" key="3">
    <source>
        <dbReference type="Proteomes" id="UP000652761"/>
    </source>
</evidence>
<feature type="domain" description="Protein kinase" evidence="1">
    <location>
        <begin position="1"/>
        <end position="216"/>
    </location>
</feature>
<dbReference type="SUPFAM" id="SSF56112">
    <property type="entry name" value="Protein kinase-like (PK-like)"/>
    <property type="match status" value="1"/>
</dbReference>
<dbReference type="PROSITE" id="PS00108">
    <property type="entry name" value="PROTEIN_KINASE_ST"/>
    <property type="match status" value="1"/>
</dbReference>
<dbReference type="GO" id="GO:0005524">
    <property type="term" value="F:ATP binding"/>
    <property type="evidence" value="ECO:0007669"/>
    <property type="project" value="InterPro"/>
</dbReference>
<proteinExistence type="predicted"/>
<dbReference type="InterPro" id="IPR000719">
    <property type="entry name" value="Prot_kinase_dom"/>
</dbReference>
<dbReference type="Gene3D" id="1.10.510.10">
    <property type="entry name" value="Transferase(Phosphotransferase) domain 1"/>
    <property type="match status" value="1"/>
</dbReference>
<dbReference type="SMART" id="SM00220">
    <property type="entry name" value="S_TKc"/>
    <property type="match status" value="1"/>
</dbReference>
<dbReference type="EMBL" id="NMUH01002990">
    <property type="protein sequence ID" value="MQM03190.1"/>
    <property type="molecule type" value="Genomic_DNA"/>
</dbReference>
<dbReference type="PANTHER" id="PTHR45631">
    <property type="entry name" value="OS07G0107800 PROTEIN-RELATED"/>
    <property type="match status" value="1"/>
</dbReference>
<protein>
    <recommendedName>
        <fullName evidence="1">Protein kinase domain-containing protein</fullName>
    </recommendedName>
</protein>
<dbReference type="PIRSF" id="PIRSF000654">
    <property type="entry name" value="Integrin-linked_kinase"/>
    <property type="match status" value="1"/>
</dbReference>
<dbReference type="InterPro" id="IPR008271">
    <property type="entry name" value="Ser/Thr_kinase_AS"/>
</dbReference>
<dbReference type="Proteomes" id="UP000652761">
    <property type="component" value="Unassembled WGS sequence"/>
</dbReference>
<evidence type="ECO:0000259" key="1">
    <source>
        <dbReference type="PROSITE" id="PS50011"/>
    </source>
</evidence>